<dbReference type="STRING" id="1499687.BN1080_03003"/>
<evidence type="ECO:0000256" key="4">
    <source>
        <dbReference type="ARBA" id="ARBA00022692"/>
    </source>
</evidence>
<evidence type="ECO:0000256" key="7">
    <source>
        <dbReference type="RuleBase" id="RU003942"/>
    </source>
</evidence>
<dbReference type="OrthoDB" id="21828at2"/>
<comment type="similarity">
    <text evidence="7">Belongs to the drug/metabolite transporter (DMT) superfamily. Small multidrug resistance (SMR) (TC 2.A.7.1) family.</text>
</comment>
<evidence type="ECO:0000256" key="1">
    <source>
        <dbReference type="ARBA" id="ARBA00004651"/>
    </source>
</evidence>
<feature type="transmembrane region" description="Helical" evidence="8">
    <location>
        <begin position="33"/>
        <end position="51"/>
    </location>
</feature>
<keyword evidence="5 8" id="KW-1133">Transmembrane helix</keyword>
<dbReference type="SUPFAM" id="SSF103481">
    <property type="entry name" value="Multidrug resistance efflux transporter EmrE"/>
    <property type="match status" value="1"/>
</dbReference>
<evidence type="ECO:0000256" key="2">
    <source>
        <dbReference type="ARBA" id="ARBA00022448"/>
    </source>
</evidence>
<keyword evidence="10" id="KW-1185">Reference proteome</keyword>
<evidence type="ECO:0000313" key="9">
    <source>
        <dbReference type="EMBL" id="CEG23985.1"/>
    </source>
</evidence>
<keyword evidence="4 7" id="KW-0812">Transmembrane</keyword>
<dbReference type="AlphaFoldDB" id="A0A098EQC9"/>
<dbReference type="Pfam" id="PF00893">
    <property type="entry name" value="Multi_Drug_Res"/>
    <property type="match status" value="1"/>
</dbReference>
<sequence length="119" mass="12319">MAWIYLMIAGLTEVVWAIGLKFADGFTNVGPSIVTLLFIVVSFLLFAKAMAAIPIGTAYAVFTGIGAAGTAVLGISLFGENASFEKIAFLGLLIFGIIGLKVVDGKEAAGEGGDSEWRG</sequence>
<dbReference type="Proteomes" id="UP000043699">
    <property type="component" value="Unassembled WGS sequence"/>
</dbReference>
<dbReference type="EMBL" id="CCXS01000001">
    <property type="protein sequence ID" value="CEG23985.1"/>
    <property type="molecule type" value="Genomic_DNA"/>
</dbReference>
<evidence type="ECO:0000313" key="10">
    <source>
        <dbReference type="Proteomes" id="UP000043699"/>
    </source>
</evidence>
<dbReference type="InterPro" id="IPR045324">
    <property type="entry name" value="Small_multidrug_res"/>
</dbReference>
<dbReference type="GO" id="GO:0022857">
    <property type="term" value="F:transmembrane transporter activity"/>
    <property type="evidence" value="ECO:0007669"/>
    <property type="project" value="InterPro"/>
</dbReference>
<evidence type="ECO:0000256" key="5">
    <source>
        <dbReference type="ARBA" id="ARBA00022989"/>
    </source>
</evidence>
<accession>A0A098EQC9</accession>
<name>A0A098EQC9_9BACL</name>
<dbReference type="InterPro" id="IPR037185">
    <property type="entry name" value="EmrE-like"/>
</dbReference>
<feature type="transmembrane region" description="Helical" evidence="8">
    <location>
        <begin position="84"/>
        <end position="103"/>
    </location>
</feature>
<dbReference type="RefSeq" id="WP_052653143.1">
    <property type="nucleotide sequence ID" value="NZ_CCXS01000001.1"/>
</dbReference>
<dbReference type="Gene3D" id="1.10.3730.20">
    <property type="match status" value="1"/>
</dbReference>
<keyword evidence="2" id="KW-0813">Transport</keyword>
<evidence type="ECO:0000256" key="6">
    <source>
        <dbReference type="ARBA" id="ARBA00023136"/>
    </source>
</evidence>
<protein>
    <submittedName>
        <fullName evidence="9">Quaternary ammonium compound-resistance protein SugE</fullName>
    </submittedName>
</protein>
<proteinExistence type="inferred from homology"/>
<comment type="subcellular location">
    <subcellularLocation>
        <location evidence="1 7">Cell membrane</location>
        <topology evidence="1 7">Multi-pass membrane protein</topology>
    </subcellularLocation>
</comment>
<dbReference type="GO" id="GO:0005886">
    <property type="term" value="C:plasma membrane"/>
    <property type="evidence" value="ECO:0007669"/>
    <property type="project" value="UniProtKB-SubCell"/>
</dbReference>
<dbReference type="PANTHER" id="PTHR30561">
    <property type="entry name" value="SMR FAMILY PROTON-DEPENDENT DRUG EFFLUX TRANSPORTER SUGE"/>
    <property type="match status" value="1"/>
</dbReference>
<keyword evidence="6 8" id="KW-0472">Membrane</keyword>
<keyword evidence="3" id="KW-1003">Cell membrane</keyword>
<gene>
    <name evidence="9" type="primary">sugE_2</name>
    <name evidence="9" type="ORF">BN1080_03003</name>
</gene>
<dbReference type="FunFam" id="1.10.3730.20:FF:000001">
    <property type="entry name" value="Quaternary ammonium compound resistance transporter SugE"/>
    <property type="match status" value="1"/>
</dbReference>
<dbReference type="PANTHER" id="PTHR30561:SF21">
    <property type="entry name" value="MOLECULAR CHAPERONE"/>
    <property type="match status" value="1"/>
</dbReference>
<organism evidence="9 10">
    <name type="scientific">Planococcus massiliensis</name>
    <dbReference type="NCBI Taxonomy" id="1499687"/>
    <lineage>
        <taxon>Bacteria</taxon>
        <taxon>Bacillati</taxon>
        <taxon>Bacillota</taxon>
        <taxon>Bacilli</taxon>
        <taxon>Bacillales</taxon>
        <taxon>Caryophanaceae</taxon>
        <taxon>Planococcus</taxon>
    </lineage>
</organism>
<dbReference type="InterPro" id="IPR000390">
    <property type="entry name" value="Small_drug/metabolite_transptr"/>
</dbReference>
<evidence type="ECO:0000256" key="3">
    <source>
        <dbReference type="ARBA" id="ARBA00022475"/>
    </source>
</evidence>
<feature type="transmembrane region" description="Helical" evidence="8">
    <location>
        <begin position="58"/>
        <end position="78"/>
    </location>
</feature>
<reference evidence="9 10" key="1">
    <citation type="submission" date="2014-09" db="EMBL/GenBank/DDBJ databases">
        <authorList>
            <person name="Urmite Genomes Urmite Genomes"/>
        </authorList>
    </citation>
    <scope>NUCLEOTIDE SEQUENCE [LARGE SCALE GENOMIC DNA]</scope>
    <source>
        <strain evidence="9 10">ES2</strain>
    </source>
</reference>
<evidence type="ECO:0000256" key="8">
    <source>
        <dbReference type="SAM" id="Phobius"/>
    </source>
</evidence>